<evidence type="ECO:0000256" key="1">
    <source>
        <dbReference type="ARBA" id="ARBA00001933"/>
    </source>
</evidence>
<dbReference type="InterPro" id="IPR022644">
    <property type="entry name" value="De-COase2_N"/>
</dbReference>
<dbReference type="PANTHER" id="PTHR43727:SF2">
    <property type="entry name" value="GROUP IV DECARBOXYLASE"/>
    <property type="match status" value="1"/>
</dbReference>
<keyword evidence="2" id="KW-0663">Pyridoxal phosphate</keyword>
<dbReference type="PANTHER" id="PTHR43727">
    <property type="entry name" value="DIAMINOPIMELATE DECARBOXYLASE"/>
    <property type="match status" value="1"/>
</dbReference>
<accession>A0ABM7GUX2</accession>
<dbReference type="EMBL" id="AP019416">
    <property type="protein sequence ID" value="BBI54572.1"/>
    <property type="molecule type" value="Genomic_DNA"/>
</dbReference>
<dbReference type="Pfam" id="PF02784">
    <property type="entry name" value="Orn_Arg_deC_N"/>
    <property type="match status" value="1"/>
</dbReference>
<organism evidence="4 5">
    <name type="scientific">Vreelandella olivaria</name>
    <dbReference type="NCBI Taxonomy" id="390919"/>
    <lineage>
        <taxon>Bacteria</taxon>
        <taxon>Pseudomonadati</taxon>
        <taxon>Pseudomonadota</taxon>
        <taxon>Gammaproteobacteria</taxon>
        <taxon>Oceanospirillales</taxon>
        <taxon>Halomonadaceae</taxon>
        <taxon>Vreelandella</taxon>
    </lineage>
</organism>
<dbReference type="InterPro" id="IPR029066">
    <property type="entry name" value="PLP-binding_barrel"/>
</dbReference>
<dbReference type="Gene3D" id="3.20.20.10">
    <property type="entry name" value="Alanine racemase"/>
    <property type="match status" value="1"/>
</dbReference>
<dbReference type="InterPro" id="IPR022653">
    <property type="entry name" value="De-COase2_pyr-phos_BS"/>
</dbReference>
<evidence type="ECO:0000259" key="3">
    <source>
        <dbReference type="Pfam" id="PF02784"/>
    </source>
</evidence>
<reference evidence="5" key="1">
    <citation type="journal article" date="2019" name="Microbiol. Resour. Announc.">
        <title>Complete Genome Sequence of Halomonas olivaria, a Moderately Halophilic Bacterium Isolated from Olive Processing Effluents, Obtained by Nanopore Sequencing.</title>
        <authorList>
            <person name="Nagata S."/>
            <person name="Ii K.M."/>
            <person name="Tsukimi T."/>
            <person name="Miura M.C."/>
            <person name="Galipon J."/>
            <person name="Arakawa K."/>
        </authorList>
    </citation>
    <scope>NUCLEOTIDE SEQUENCE [LARGE SCALE GENOMIC DNA]</scope>
    <source>
        <strain evidence="5">TYRC17</strain>
    </source>
</reference>
<comment type="cofactor">
    <cofactor evidence="1">
        <name>pyridoxal 5'-phosphate</name>
        <dbReference type="ChEBI" id="CHEBI:597326"/>
    </cofactor>
</comment>
<keyword evidence="5" id="KW-1185">Reference proteome</keyword>
<evidence type="ECO:0000256" key="2">
    <source>
        <dbReference type="ARBA" id="ARBA00022898"/>
    </source>
</evidence>
<dbReference type="InterPro" id="IPR000183">
    <property type="entry name" value="Orn/DAP/Arg_de-COase"/>
</dbReference>
<dbReference type="PRINTS" id="PR01179">
    <property type="entry name" value="ODADCRBXLASE"/>
</dbReference>
<evidence type="ECO:0000313" key="5">
    <source>
        <dbReference type="Proteomes" id="UP000289555"/>
    </source>
</evidence>
<feature type="domain" description="Orn/DAP/Arg decarboxylase 2 N-terminal" evidence="3">
    <location>
        <begin position="35"/>
        <end position="95"/>
    </location>
</feature>
<dbReference type="SUPFAM" id="SSF51419">
    <property type="entry name" value="PLP-binding barrel"/>
    <property type="match status" value="1"/>
</dbReference>
<evidence type="ECO:0000313" key="4">
    <source>
        <dbReference type="EMBL" id="BBI54572.1"/>
    </source>
</evidence>
<name>A0ABM7GUX2_9GAMM</name>
<dbReference type="PROSITE" id="PS00878">
    <property type="entry name" value="ODR_DC_2_1"/>
    <property type="match status" value="1"/>
</dbReference>
<sequence>MDYFNYRDGVLYAEDVPLSRIADEYGTPCYVYSKATFERHFRAYTEALGGHPHLICYAVKANSNLAVLGLLAKLGAGFDIVSIGELERVLKAGATRKKWSFPGL</sequence>
<gene>
    <name evidence="4" type="ORF">HORIV_69930</name>
</gene>
<proteinExistence type="predicted"/>
<protein>
    <recommendedName>
        <fullName evidence="3">Orn/DAP/Arg decarboxylase 2 N-terminal domain-containing protein</fullName>
    </recommendedName>
</protein>
<dbReference type="Proteomes" id="UP000289555">
    <property type="component" value="Chromosome"/>
</dbReference>